<feature type="compositionally biased region" description="Basic and acidic residues" evidence="1">
    <location>
        <begin position="196"/>
        <end position="215"/>
    </location>
</feature>
<evidence type="ECO:0000313" key="3">
    <source>
        <dbReference type="EMBL" id="CAG9831987.1"/>
    </source>
</evidence>
<name>A0A9N9T0J5_DIABA</name>
<organism evidence="3 4">
    <name type="scientific">Diabrotica balteata</name>
    <name type="common">Banded cucumber beetle</name>
    <dbReference type="NCBI Taxonomy" id="107213"/>
    <lineage>
        <taxon>Eukaryota</taxon>
        <taxon>Metazoa</taxon>
        <taxon>Ecdysozoa</taxon>
        <taxon>Arthropoda</taxon>
        <taxon>Hexapoda</taxon>
        <taxon>Insecta</taxon>
        <taxon>Pterygota</taxon>
        <taxon>Neoptera</taxon>
        <taxon>Endopterygota</taxon>
        <taxon>Coleoptera</taxon>
        <taxon>Polyphaga</taxon>
        <taxon>Cucujiformia</taxon>
        <taxon>Chrysomeloidea</taxon>
        <taxon>Chrysomelidae</taxon>
        <taxon>Galerucinae</taxon>
        <taxon>Diabroticina</taxon>
        <taxon>Diabroticites</taxon>
        <taxon>Diabrotica</taxon>
    </lineage>
</organism>
<feature type="domain" description="Coilin N-terminal" evidence="2">
    <location>
        <begin position="10"/>
        <end position="137"/>
    </location>
</feature>
<dbReference type="Proteomes" id="UP001153709">
    <property type="component" value="Chromosome 3"/>
</dbReference>
<evidence type="ECO:0000259" key="2">
    <source>
        <dbReference type="Pfam" id="PF15862"/>
    </source>
</evidence>
<dbReference type="EMBL" id="OU898278">
    <property type="protein sequence ID" value="CAG9831987.1"/>
    <property type="molecule type" value="Genomic_DNA"/>
</dbReference>
<dbReference type="Pfam" id="PF15862">
    <property type="entry name" value="Coilin_N"/>
    <property type="match status" value="1"/>
</dbReference>
<dbReference type="OrthoDB" id="74813at2759"/>
<reference evidence="3" key="1">
    <citation type="submission" date="2022-01" db="EMBL/GenBank/DDBJ databases">
        <authorList>
            <person name="King R."/>
        </authorList>
    </citation>
    <scope>NUCLEOTIDE SEQUENCE</scope>
</reference>
<feature type="region of interest" description="Disordered" evidence="1">
    <location>
        <begin position="180"/>
        <end position="234"/>
    </location>
</feature>
<feature type="region of interest" description="Disordered" evidence="1">
    <location>
        <begin position="363"/>
        <end position="390"/>
    </location>
</feature>
<feature type="compositionally biased region" description="Basic residues" evidence="1">
    <location>
        <begin position="839"/>
        <end position="853"/>
    </location>
</feature>
<evidence type="ECO:0000313" key="4">
    <source>
        <dbReference type="Proteomes" id="UP001153709"/>
    </source>
</evidence>
<feature type="region of interest" description="Disordered" evidence="1">
    <location>
        <begin position="118"/>
        <end position="158"/>
    </location>
</feature>
<dbReference type="InterPro" id="IPR031722">
    <property type="entry name" value="Coilin_N"/>
</dbReference>
<feature type="compositionally biased region" description="Polar residues" evidence="1">
    <location>
        <begin position="128"/>
        <end position="140"/>
    </location>
</feature>
<feature type="compositionally biased region" description="Polar residues" evidence="1">
    <location>
        <begin position="857"/>
        <end position="874"/>
    </location>
</feature>
<feature type="compositionally biased region" description="Polar residues" evidence="1">
    <location>
        <begin position="222"/>
        <end position="234"/>
    </location>
</feature>
<proteinExistence type="predicted"/>
<sequence>MAQNNFILVINLSEFFTDHRQRARIFINEKIKKVEDLQHKIANCFGIENFILTSSNEYLPPAEDVRIIRNDDVVCVIPTNKHNEIPTNIPSEILNNIPSTSNRKSNSSLNDRKEKYLSEQNHDENYLYKSQKNDVNQMENNGKGKKKRKKETESQEDQDEIIANFKMLLEGYSRKRFKKSLRQEEEKTSKSSKNVNGEHSETLHKHNHSKDQMDKKSKKCSKQVNSLPISNKQVSNPNVAHGLCKMDVNRDYSVKNVFTAIPNSKTEIQSSRQGEEKPFKIKSSKSIKNVNEEHSEILYKHHLSNVQMDTSYRKRSKQVVDSVPSSNKLVSDPCGAHGSYKMDVNGDTSVKNVFTTIPDGKTEIQSARQEEESPSNKKSYKNTKNENKYYHSKDQMDTLYKKSSKQVVESVPNSNGLVSNPYGLMDHDNSYTQQFKNVQDSFDSFNKDSNQVSSNDHQSINCPAPHTIDTNVKKKINIVRVDCISQSTVEEHNEENKAKADIPTVVSLNIMLSISRSSSGIEDDIQTNKDTIETDTVLPTTKYFFINTPSSKEKYEKAKRAVKKKKENMFKIRESLWISPQAQKNQEVKNDLKERELDRDPYKLKEEHIAIEINENKALNNQVSYEMQTKEPVEEAVEHKWIQSNEHQIADPSTTNRDIVDNTVEGDMNVTLEISEKEKLGDAKVKLPESEEEIDIKINEDNLDATVSNMKEHMKFRNKQFEESQNYGISENDSQNNSMTVSPKIKYPVFGKSSLAILQDSCYLSKIPPCISTLQEDSLIKGTTAWDMSGLKPIKHWSANYSGVGVLLDSLRNSSYDSTSTTLNSPCDTSVNQDSSKFVTKRKRHRKRKHNSKSKNCTIEETISPQRNSTSTSFKPLKCAAAPKTHIRFDNETENKEENSEVNGEKEQDDVSVICIDNQKIYEYKNATSLFNWHAITGLPDIEDVIAFRVFKLTDQLTPGVSSEIVGTVKEVSENNLVTFFIWDGIEELQNSCAENMADDELNDELSPMKTLRWSDLIQPKRGEKMTKY</sequence>
<gene>
    <name evidence="3" type="ORF">DIABBA_LOCUS5527</name>
</gene>
<feature type="region of interest" description="Disordered" evidence="1">
    <location>
        <begin position="833"/>
        <end position="875"/>
    </location>
</feature>
<protein>
    <recommendedName>
        <fullName evidence="2">Coilin N-terminal domain-containing protein</fullName>
    </recommendedName>
</protein>
<evidence type="ECO:0000256" key="1">
    <source>
        <dbReference type="SAM" id="MobiDB-lite"/>
    </source>
</evidence>
<keyword evidence="4" id="KW-1185">Reference proteome</keyword>
<accession>A0A9N9T0J5</accession>
<dbReference type="AlphaFoldDB" id="A0A9N9T0J5"/>